<reference evidence="1 2" key="1">
    <citation type="journal article" date="2009" name="Stand. Genomic Sci.">
        <title>Complete genome sequence of Catenulispora acidiphila type strain (ID 139908).</title>
        <authorList>
            <person name="Copeland A."/>
            <person name="Lapidus A."/>
            <person name="Glavina Del Rio T."/>
            <person name="Nolan M."/>
            <person name="Lucas S."/>
            <person name="Chen F."/>
            <person name="Tice H."/>
            <person name="Cheng J.F."/>
            <person name="Bruce D."/>
            <person name="Goodwin L."/>
            <person name="Pitluck S."/>
            <person name="Mikhailova N."/>
            <person name="Pati A."/>
            <person name="Ivanova N."/>
            <person name="Mavromatis K."/>
            <person name="Chen A."/>
            <person name="Palaniappan K."/>
            <person name="Chain P."/>
            <person name="Land M."/>
            <person name="Hauser L."/>
            <person name="Chang Y.J."/>
            <person name="Jeffries C.D."/>
            <person name="Chertkov O."/>
            <person name="Brettin T."/>
            <person name="Detter J.C."/>
            <person name="Han C."/>
            <person name="Ali Z."/>
            <person name="Tindall B.J."/>
            <person name="Goker M."/>
            <person name="Bristow J."/>
            <person name="Eisen J.A."/>
            <person name="Markowitz V."/>
            <person name="Hugenholtz P."/>
            <person name="Kyrpides N.C."/>
            <person name="Klenk H.P."/>
        </authorList>
    </citation>
    <scope>NUCLEOTIDE SEQUENCE [LARGE SCALE GENOMIC DNA]</scope>
    <source>
        <strain evidence="2">DSM 44928 / JCM 14897 / NBRC 102108 / NRRL B-24433 / ID139908</strain>
    </source>
</reference>
<protein>
    <submittedName>
        <fullName evidence="1">Uncharacterized protein</fullName>
    </submittedName>
</protein>
<proteinExistence type="predicted"/>
<dbReference type="KEGG" id="cai:Caci_0480"/>
<dbReference type="EMBL" id="CP001700">
    <property type="protein sequence ID" value="ACU69432.1"/>
    <property type="molecule type" value="Genomic_DNA"/>
</dbReference>
<dbReference type="Proteomes" id="UP000000851">
    <property type="component" value="Chromosome"/>
</dbReference>
<name>C7PX81_CATAD</name>
<organism evidence="1 2">
    <name type="scientific">Catenulispora acidiphila (strain DSM 44928 / JCM 14897 / NBRC 102108 / NRRL B-24433 / ID139908)</name>
    <dbReference type="NCBI Taxonomy" id="479433"/>
    <lineage>
        <taxon>Bacteria</taxon>
        <taxon>Bacillati</taxon>
        <taxon>Actinomycetota</taxon>
        <taxon>Actinomycetes</taxon>
        <taxon>Catenulisporales</taxon>
        <taxon>Catenulisporaceae</taxon>
        <taxon>Catenulispora</taxon>
    </lineage>
</organism>
<sequence>MIRDGALVLSAAVMTHPDREAEVRRFVERHPELELRIAVDPEPERGHSLGTALLAWSMVEPGATHHLVLQDDVVLCEGFVDLMVAAVRTHPDAAVSMFAEWGARAGTLVRLALLRGQGYAAVADPYIPTQALVLPAAQAADFAEKGRTETEPDDIALLNHLRRTGTRGVVVAPNLVQHQDRPSLTGNTFQGPRLSACFVPDPPAGLLAALEPTVAGADLDFLPHVSWMRLIGEWFYCGPDEEAVWTGWPLAERLPPELDAAWLRSQYDAHLRQSDRREEIRKTLSDTVLFEVWLACLALGLVSGVTPAGVVARAADPLWQAALATVLPGAFRRYLPAPVLDRLGPYAAELFGLAIHEGATVAAGGEQDTVHAIAHRGARWP</sequence>
<evidence type="ECO:0000313" key="1">
    <source>
        <dbReference type="EMBL" id="ACU69432.1"/>
    </source>
</evidence>
<gene>
    <name evidence="1" type="ordered locus">Caci_0480</name>
</gene>
<accession>C7PX81</accession>
<dbReference type="AlphaFoldDB" id="C7PX81"/>
<dbReference type="STRING" id="479433.Caci_0480"/>
<dbReference type="HOGENOM" id="CLU_059553_0_0_11"/>
<dbReference type="InParanoid" id="C7PX81"/>
<dbReference type="eggNOG" id="COG3306">
    <property type="taxonomic scope" value="Bacteria"/>
</dbReference>
<evidence type="ECO:0000313" key="2">
    <source>
        <dbReference type="Proteomes" id="UP000000851"/>
    </source>
</evidence>
<keyword evidence="2" id="KW-1185">Reference proteome</keyword>